<sequence length="75" mass="7930">MKKTLLGLVLMGALFVVSCKEKTTEEKVEDAVESVGSDIENAAEEAGDSIENAADKTGEALENAADKTEEALKKD</sequence>
<evidence type="ECO:0000313" key="2">
    <source>
        <dbReference type="Proteomes" id="UP000249518"/>
    </source>
</evidence>
<dbReference type="RefSeq" id="WP_112086049.1">
    <property type="nucleotide sequence ID" value="NZ_QLSV01000007.1"/>
</dbReference>
<dbReference type="AlphaFoldDB" id="A0A328WTI8"/>
<keyword evidence="2" id="KW-1185">Reference proteome</keyword>
<organism evidence="1 2">
    <name type="scientific">Flavobacterium lacus</name>
    <dbReference type="NCBI Taxonomy" id="1353778"/>
    <lineage>
        <taxon>Bacteria</taxon>
        <taxon>Pseudomonadati</taxon>
        <taxon>Bacteroidota</taxon>
        <taxon>Flavobacteriia</taxon>
        <taxon>Flavobacteriales</taxon>
        <taxon>Flavobacteriaceae</taxon>
        <taxon>Flavobacterium</taxon>
    </lineage>
</organism>
<gene>
    <name evidence="1" type="ORF">B0I10_10738</name>
</gene>
<name>A0A328WTI8_9FLAO</name>
<dbReference type="Gene3D" id="1.20.120.20">
    <property type="entry name" value="Apolipoprotein"/>
    <property type="match status" value="1"/>
</dbReference>
<dbReference type="OrthoDB" id="1453891at2"/>
<comment type="caution">
    <text evidence="1">The sequence shown here is derived from an EMBL/GenBank/DDBJ whole genome shotgun (WGS) entry which is preliminary data.</text>
</comment>
<dbReference type="Proteomes" id="UP000249518">
    <property type="component" value="Unassembled WGS sequence"/>
</dbReference>
<proteinExistence type="predicted"/>
<protein>
    <submittedName>
        <fullName evidence="1">Uncharacterized protein</fullName>
    </submittedName>
</protein>
<reference evidence="1 2" key="1">
    <citation type="submission" date="2018-06" db="EMBL/GenBank/DDBJ databases">
        <title>Genomic Encyclopedia of Type Strains, Phase III (KMG-III): the genomes of soil and plant-associated and newly described type strains.</title>
        <authorList>
            <person name="Whitman W."/>
        </authorList>
    </citation>
    <scope>NUCLEOTIDE SEQUENCE [LARGE SCALE GENOMIC DNA]</scope>
    <source>
        <strain evidence="1 2">CGMCC 1.12504</strain>
    </source>
</reference>
<accession>A0A328WTI8</accession>
<evidence type="ECO:0000313" key="1">
    <source>
        <dbReference type="EMBL" id="RAR47767.1"/>
    </source>
</evidence>
<dbReference type="EMBL" id="QLSV01000007">
    <property type="protein sequence ID" value="RAR47767.1"/>
    <property type="molecule type" value="Genomic_DNA"/>
</dbReference>
<dbReference type="PROSITE" id="PS51257">
    <property type="entry name" value="PROKAR_LIPOPROTEIN"/>
    <property type="match status" value="1"/>
</dbReference>